<accession>A0A136LW17</accession>
<sequence>MPDRIESGFLFNVHTHPDHTNSSGEKTYGFFSDVDITSLLGSNAYLMGLVTDEFWLACKTSSVIKQIGGVGQEMLMRITEETYESREFLADVVRREMKNWGLVFYRGTFSGRLEKI</sequence>
<dbReference type="AlphaFoldDB" id="A0A136LW17"/>
<evidence type="ECO:0000313" key="1">
    <source>
        <dbReference type="EMBL" id="KXK25829.1"/>
    </source>
</evidence>
<protein>
    <submittedName>
        <fullName evidence="1">Uncharacterized protein</fullName>
    </submittedName>
</protein>
<comment type="caution">
    <text evidence="1">The sequence shown here is derived from an EMBL/GenBank/DDBJ whole genome shotgun (WGS) entry which is preliminary data.</text>
</comment>
<dbReference type="STRING" id="1617426.TR69_WS6001001435"/>
<proteinExistence type="predicted"/>
<name>A0A136LW17_9BACT</name>
<organism evidence="1 2">
    <name type="scientific">candidate division WS6 bacterium OLB20</name>
    <dbReference type="NCBI Taxonomy" id="1617426"/>
    <lineage>
        <taxon>Bacteria</taxon>
        <taxon>Candidatus Dojkabacteria</taxon>
    </lineage>
</organism>
<reference evidence="1 2" key="1">
    <citation type="submission" date="2015-02" db="EMBL/GenBank/DDBJ databases">
        <title>Improved understanding of the partial-nitritation anammox process through 23 genomes representing the majority of the microbial community.</title>
        <authorList>
            <person name="Speth D.R."/>
            <person name="In T Zandt M."/>
            <person name="Guerrero Cruz S."/>
            <person name="Jetten M.S."/>
            <person name="Dutilh B.E."/>
        </authorList>
    </citation>
    <scope>NUCLEOTIDE SEQUENCE [LARGE SCALE GENOMIC DNA]</scope>
    <source>
        <strain evidence="1">OLB20</strain>
    </source>
</reference>
<gene>
    <name evidence="1" type="ORF">TR69_WS6001001435</name>
</gene>
<dbReference type="Proteomes" id="UP000070457">
    <property type="component" value="Unassembled WGS sequence"/>
</dbReference>
<dbReference type="EMBL" id="JYNZ01000006">
    <property type="protein sequence ID" value="KXK25829.1"/>
    <property type="molecule type" value="Genomic_DNA"/>
</dbReference>
<evidence type="ECO:0000313" key="2">
    <source>
        <dbReference type="Proteomes" id="UP000070457"/>
    </source>
</evidence>